<evidence type="ECO:0000259" key="6">
    <source>
        <dbReference type="SMART" id="SM00849"/>
    </source>
</evidence>
<dbReference type="EMBL" id="PIQO01000004">
    <property type="protein sequence ID" value="PKR85687.1"/>
    <property type="molecule type" value="Genomic_DNA"/>
</dbReference>
<dbReference type="SMART" id="SM00849">
    <property type="entry name" value="Lactamase_B"/>
    <property type="match status" value="1"/>
</dbReference>
<dbReference type="InterPro" id="IPR036866">
    <property type="entry name" value="RibonucZ/Hydroxyglut_hydro"/>
</dbReference>
<name>A0A2N3LM68_9BACI</name>
<dbReference type="CDD" id="cd07729">
    <property type="entry name" value="AHL_lactonase_MBL-fold"/>
    <property type="match status" value="1"/>
</dbReference>
<evidence type="ECO:0000313" key="8">
    <source>
        <dbReference type="Proteomes" id="UP000233440"/>
    </source>
</evidence>
<dbReference type="Proteomes" id="UP000233440">
    <property type="component" value="Unassembled WGS sequence"/>
</dbReference>
<evidence type="ECO:0000256" key="5">
    <source>
        <dbReference type="ARBA" id="ARBA00022833"/>
    </source>
</evidence>
<dbReference type="InterPro" id="IPR001279">
    <property type="entry name" value="Metallo-B-lactamas"/>
</dbReference>
<evidence type="ECO:0000256" key="2">
    <source>
        <dbReference type="ARBA" id="ARBA00007749"/>
    </source>
</evidence>
<evidence type="ECO:0000256" key="4">
    <source>
        <dbReference type="ARBA" id="ARBA00022801"/>
    </source>
</evidence>
<keyword evidence="3" id="KW-0479">Metal-binding</keyword>
<comment type="cofactor">
    <cofactor evidence="1">
        <name>Zn(2+)</name>
        <dbReference type="ChEBI" id="CHEBI:29105"/>
    </cofactor>
</comment>
<gene>
    <name evidence="7" type="ORF">CWO92_08235</name>
</gene>
<sequence length="253" mass="28115">MAIKKLSLLPAGRCLVDGTILDTRMEHGRLTVSLPVWVYLIETTDGPILIDTGMPESCVQDPLGLFGGMSDGSIAPQMKEEDTILNILHCQGYQLNDLACLISSHLHFDHAGGNAMFPNTEIYLQRAEFDAAMKKQGYPEVCKRLGLNYKWGDGDKELVPGLQLLATPGHSPGHQSVLVQTKESGNILLTIDAAYTRSNYEYNVPFAIHNAEDTINSITKLKEIAKSEKVNVFYGHDVEQEKEWSDQLINEKR</sequence>
<dbReference type="InterPro" id="IPR051013">
    <property type="entry name" value="MBL_superfamily_lactonases"/>
</dbReference>
<reference evidence="7 8" key="1">
    <citation type="submission" date="2017-11" db="EMBL/GenBank/DDBJ databases">
        <title>Bacillus camelliae sp. nov., isolated from pu'er tea.</title>
        <authorList>
            <person name="Niu L."/>
        </authorList>
    </citation>
    <scope>NUCLEOTIDE SEQUENCE [LARGE SCALE GENOMIC DNA]</scope>
    <source>
        <strain evidence="7 8">7578-1</strain>
    </source>
</reference>
<dbReference type="RefSeq" id="WP_101353736.1">
    <property type="nucleotide sequence ID" value="NZ_PIQO01000004.1"/>
</dbReference>
<dbReference type="PANTHER" id="PTHR42978">
    <property type="entry name" value="QUORUM-QUENCHING LACTONASE YTNP-RELATED-RELATED"/>
    <property type="match status" value="1"/>
</dbReference>
<dbReference type="OrthoDB" id="333278at2"/>
<dbReference type="PANTHER" id="PTHR42978:SF7">
    <property type="entry name" value="METALLO-HYDROLASE RV2300C-RELATED"/>
    <property type="match status" value="1"/>
</dbReference>
<proteinExistence type="inferred from homology"/>
<organism evidence="7 8">
    <name type="scientific">Heyndrickxia camelliae</name>
    <dbReference type="NCBI Taxonomy" id="1707093"/>
    <lineage>
        <taxon>Bacteria</taxon>
        <taxon>Bacillati</taxon>
        <taxon>Bacillota</taxon>
        <taxon>Bacilli</taxon>
        <taxon>Bacillales</taxon>
        <taxon>Bacillaceae</taxon>
        <taxon>Heyndrickxia</taxon>
    </lineage>
</organism>
<feature type="domain" description="Metallo-beta-lactamase" evidence="6">
    <location>
        <begin position="35"/>
        <end position="236"/>
    </location>
</feature>
<dbReference type="SUPFAM" id="SSF56281">
    <property type="entry name" value="Metallo-hydrolase/oxidoreductase"/>
    <property type="match status" value="1"/>
</dbReference>
<dbReference type="AlphaFoldDB" id="A0A2N3LM68"/>
<comment type="similarity">
    <text evidence="2">Belongs to the metallo-beta-lactamase superfamily.</text>
</comment>
<evidence type="ECO:0000256" key="3">
    <source>
        <dbReference type="ARBA" id="ARBA00022723"/>
    </source>
</evidence>
<dbReference type="GO" id="GO:0016787">
    <property type="term" value="F:hydrolase activity"/>
    <property type="evidence" value="ECO:0007669"/>
    <property type="project" value="UniProtKB-KW"/>
</dbReference>
<evidence type="ECO:0000256" key="1">
    <source>
        <dbReference type="ARBA" id="ARBA00001947"/>
    </source>
</evidence>
<dbReference type="GO" id="GO:0046872">
    <property type="term" value="F:metal ion binding"/>
    <property type="evidence" value="ECO:0007669"/>
    <property type="project" value="UniProtKB-KW"/>
</dbReference>
<protein>
    <submittedName>
        <fullName evidence="7">N-acyl homoserine lactonase family protein</fullName>
    </submittedName>
</protein>
<keyword evidence="5" id="KW-0862">Zinc</keyword>
<evidence type="ECO:0000313" key="7">
    <source>
        <dbReference type="EMBL" id="PKR85687.1"/>
    </source>
</evidence>
<accession>A0A2N3LM68</accession>
<dbReference type="Pfam" id="PF00753">
    <property type="entry name" value="Lactamase_B"/>
    <property type="match status" value="1"/>
</dbReference>
<dbReference type="Gene3D" id="3.60.15.10">
    <property type="entry name" value="Ribonuclease Z/Hydroxyacylglutathione hydrolase-like"/>
    <property type="match status" value="1"/>
</dbReference>
<keyword evidence="8" id="KW-1185">Reference proteome</keyword>
<keyword evidence="4" id="KW-0378">Hydrolase</keyword>
<comment type="caution">
    <text evidence="7">The sequence shown here is derived from an EMBL/GenBank/DDBJ whole genome shotgun (WGS) entry which is preliminary data.</text>
</comment>